<keyword evidence="4 6" id="KW-1133">Transmembrane helix</keyword>
<feature type="transmembrane region" description="Helical" evidence="6">
    <location>
        <begin position="176"/>
        <end position="196"/>
    </location>
</feature>
<dbReference type="EMBL" id="JAJJML010000001">
    <property type="protein sequence ID" value="MCC9036479.1"/>
    <property type="molecule type" value="Genomic_DNA"/>
</dbReference>
<dbReference type="PANTHER" id="PTHR30250:SF30">
    <property type="entry name" value="LIPID III FLIPPASE"/>
    <property type="match status" value="1"/>
</dbReference>
<evidence type="ECO:0000256" key="1">
    <source>
        <dbReference type="ARBA" id="ARBA00004651"/>
    </source>
</evidence>
<gene>
    <name evidence="7" type="ORF">IEW27_12725</name>
    <name evidence="8" type="ORF">LNP80_19900</name>
</gene>
<dbReference type="GO" id="GO:0009246">
    <property type="term" value="P:enterobacterial common antigen biosynthetic process"/>
    <property type="evidence" value="ECO:0007669"/>
    <property type="project" value="InterPro"/>
</dbReference>
<dbReference type="GO" id="GO:0005886">
    <property type="term" value="C:plasma membrane"/>
    <property type="evidence" value="ECO:0007669"/>
    <property type="project" value="UniProtKB-SubCell"/>
</dbReference>
<evidence type="ECO:0000313" key="9">
    <source>
        <dbReference type="Proteomes" id="UP000603715"/>
    </source>
</evidence>
<feature type="transmembrane region" description="Helical" evidence="6">
    <location>
        <begin position="362"/>
        <end position="382"/>
    </location>
</feature>
<comment type="subcellular location">
    <subcellularLocation>
        <location evidence="1">Cell membrane</location>
        <topology evidence="1">Multi-pass membrane protein</topology>
    </subcellularLocation>
</comment>
<keyword evidence="2" id="KW-1003">Cell membrane</keyword>
<dbReference type="InterPro" id="IPR044550">
    <property type="entry name" value="WzxE"/>
</dbReference>
<feature type="transmembrane region" description="Helical" evidence="6">
    <location>
        <begin position="217"/>
        <end position="237"/>
    </location>
</feature>
<feature type="transmembrane region" description="Helical" evidence="6">
    <location>
        <begin position="114"/>
        <end position="135"/>
    </location>
</feature>
<dbReference type="Proteomes" id="UP001107960">
    <property type="component" value="Unassembled WGS sequence"/>
</dbReference>
<reference evidence="9" key="2">
    <citation type="submission" date="2023-07" db="EMBL/GenBank/DDBJ databases">
        <title>Description of novel Chryseobacterium sp. strain C-2.</title>
        <authorList>
            <person name="Saticioglu I.B."/>
        </authorList>
    </citation>
    <scope>NUCLEOTIDE SEQUENCE [LARGE SCALE GENOMIC DNA]</scope>
    <source>
        <strain evidence="9">C-2</strain>
    </source>
</reference>
<evidence type="ECO:0000256" key="2">
    <source>
        <dbReference type="ARBA" id="ARBA00022475"/>
    </source>
</evidence>
<dbReference type="CDD" id="cd13125">
    <property type="entry name" value="MATE_like_10"/>
    <property type="match status" value="1"/>
</dbReference>
<protein>
    <submittedName>
        <fullName evidence="8">O-antigen translocase</fullName>
    </submittedName>
</protein>
<evidence type="ECO:0000313" key="8">
    <source>
        <dbReference type="EMBL" id="MCC9036479.1"/>
    </source>
</evidence>
<evidence type="ECO:0000256" key="4">
    <source>
        <dbReference type="ARBA" id="ARBA00022989"/>
    </source>
</evidence>
<evidence type="ECO:0000313" key="7">
    <source>
        <dbReference type="EMBL" id="MBD3905448.1"/>
    </source>
</evidence>
<feature type="transmembrane region" description="Helical" evidence="6">
    <location>
        <begin position="257"/>
        <end position="278"/>
    </location>
</feature>
<sequence length="422" mass="47999">MKFGKTALYSGLITVSKTLAGFISTKVVALIVGPPGVAVIGAFINFIAIVLAFGNGAITNGIIKYTAEYTNNINKSFKLFNTALVISFVCSLVCCAILFVFSKYLSILIFTNDQYSFIIKFLGFFLLFYSLNTLLISILNGRGLINLYTIVNTIGSLFSVVLTCVLVYFYKVQGALYALVLSQSVIFIFTFYFFFRKTNFQKKNFRLEYNKIIGKKLFKYSFMAIISALTVPVSQILIRNIIIDFEGVNSAGFWQGIMKISDAYLLVVLTALGTYYLPKLSSTKDNSLIKKEILQGYKYILPVTLLGLIIVYFCRNIIIQILYDDRFLQMNDLFLWQLVGDFFKITAYLLSYVMLAKAQMKLYIATEIIFSASYILFSYLFITTYGVIGATYAFALNYFIYMIVLFINFRKLLTSRHAEFKF</sequence>
<evidence type="ECO:0000256" key="6">
    <source>
        <dbReference type="SAM" id="Phobius"/>
    </source>
</evidence>
<evidence type="ECO:0000256" key="5">
    <source>
        <dbReference type="ARBA" id="ARBA00023136"/>
    </source>
</evidence>
<proteinExistence type="predicted"/>
<feature type="transmembrane region" description="Helical" evidence="6">
    <location>
        <begin position="299"/>
        <end position="322"/>
    </location>
</feature>
<feature type="transmembrane region" description="Helical" evidence="6">
    <location>
        <begin position="79"/>
        <end position="102"/>
    </location>
</feature>
<feature type="transmembrane region" description="Helical" evidence="6">
    <location>
        <begin position="388"/>
        <end position="407"/>
    </location>
</feature>
<keyword evidence="9" id="KW-1185">Reference proteome</keyword>
<dbReference type="AlphaFoldDB" id="A0A9Q3V025"/>
<comment type="caution">
    <text evidence="8">The sequence shown here is derived from an EMBL/GenBank/DDBJ whole genome shotgun (WGS) entry which is preliminary data.</text>
</comment>
<dbReference type="EMBL" id="JACXXP010000015">
    <property type="protein sequence ID" value="MBD3905448.1"/>
    <property type="molecule type" value="Genomic_DNA"/>
</dbReference>
<feature type="transmembrane region" description="Helical" evidence="6">
    <location>
        <begin position="334"/>
        <end position="355"/>
    </location>
</feature>
<feature type="transmembrane region" description="Helical" evidence="6">
    <location>
        <begin position="147"/>
        <end position="170"/>
    </location>
</feature>
<dbReference type="InterPro" id="IPR050833">
    <property type="entry name" value="Poly_Biosynth_Transport"/>
</dbReference>
<dbReference type="InterPro" id="IPR002797">
    <property type="entry name" value="Polysacc_synth"/>
</dbReference>
<accession>A0A9Q3V025</accession>
<dbReference type="Pfam" id="PF01943">
    <property type="entry name" value="Polysacc_synt"/>
    <property type="match status" value="1"/>
</dbReference>
<keyword evidence="3 6" id="KW-0812">Transmembrane</keyword>
<keyword evidence="5 6" id="KW-0472">Membrane</keyword>
<reference evidence="8" key="1">
    <citation type="submission" date="2021-11" db="EMBL/GenBank/DDBJ databases">
        <title>Description of novel Chryseobacterium species.</title>
        <authorList>
            <person name="Saticioglu I.B."/>
            <person name="Ay H."/>
            <person name="Altun S."/>
            <person name="Duman M."/>
        </authorList>
    </citation>
    <scope>NUCLEOTIDE SEQUENCE</scope>
    <source>
        <strain evidence="8">C-39</strain>
    </source>
</reference>
<evidence type="ECO:0000313" key="10">
    <source>
        <dbReference type="Proteomes" id="UP001107960"/>
    </source>
</evidence>
<evidence type="ECO:0000256" key="3">
    <source>
        <dbReference type="ARBA" id="ARBA00022692"/>
    </source>
</evidence>
<feature type="transmembrane region" description="Helical" evidence="6">
    <location>
        <begin position="7"/>
        <end position="31"/>
    </location>
</feature>
<reference evidence="7" key="3">
    <citation type="submission" date="2024-05" db="EMBL/GenBank/DDBJ databases">
        <title>Description of novel Chryseobacterium sp. strain C-2.</title>
        <authorList>
            <person name="Saticioglu I.B."/>
        </authorList>
    </citation>
    <scope>NUCLEOTIDE SEQUENCE</scope>
    <source>
        <strain evidence="7">C-2</strain>
    </source>
</reference>
<dbReference type="PANTHER" id="PTHR30250">
    <property type="entry name" value="PST FAMILY PREDICTED COLANIC ACID TRANSPORTER"/>
    <property type="match status" value="1"/>
</dbReference>
<dbReference type="Proteomes" id="UP000603715">
    <property type="component" value="Unassembled WGS sequence"/>
</dbReference>
<organism evidence="8 10">
    <name type="scientific">Chryseobacterium muglaense</name>
    <dbReference type="NCBI Taxonomy" id="2893752"/>
    <lineage>
        <taxon>Bacteria</taxon>
        <taxon>Pseudomonadati</taxon>
        <taxon>Bacteroidota</taxon>
        <taxon>Flavobacteriia</taxon>
        <taxon>Flavobacteriales</taxon>
        <taxon>Weeksellaceae</taxon>
        <taxon>Chryseobacterium group</taxon>
        <taxon>Chryseobacterium</taxon>
    </lineage>
</organism>
<dbReference type="RefSeq" id="WP_191179939.1">
    <property type="nucleotide sequence ID" value="NZ_JACXXP010000015.1"/>
</dbReference>
<name>A0A9Q3V025_9FLAO</name>
<feature type="transmembrane region" description="Helical" evidence="6">
    <location>
        <begin position="37"/>
        <end position="58"/>
    </location>
</feature>